<comment type="similarity">
    <text evidence="5">Belongs to the SctL stator family.</text>
</comment>
<proteinExistence type="inferred from homology"/>
<keyword evidence="2" id="KW-0813">Transport</keyword>
<evidence type="ECO:0000256" key="3">
    <source>
        <dbReference type="ARBA" id="ARBA00022490"/>
    </source>
</evidence>
<accession>A0A6J5EU59</accession>
<evidence type="ECO:0000256" key="1">
    <source>
        <dbReference type="ARBA" id="ARBA00004496"/>
    </source>
</evidence>
<dbReference type="RefSeq" id="WP_175114697.1">
    <property type="nucleotide sequence ID" value="NZ_CADIKF010000063.1"/>
</dbReference>
<protein>
    <recommendedName>
        <fullName evidence="6">Type 3 secretion system stator protein</fullName>
    </recommendedName>
</protein>
<dbReference type="InterPro" id="IPR018035">
    <property type="entry name" value="Flagellar_FliH/T3SS_HrpE"/>
</dbReference>
<evidence type="ECO:0000313" key="10">
    <source>
        <dbReference type="Proteomes" id="UP000494329"/>
    </source>
</evidence>
<comment type="subcellular location">
    <subcellularLocation>
        <location evidence="1">Cytoplasm</location>
    </subcellularLocation>
</comment>
<evidence type="ECO:0000313" key="9">
    <source>
        <dbReference type="EMBL" id="CAB3769494.1"/>
    </source>
</evidence>
<dbReference type="NCBIfam" id="TIGR02499">
    <property type="entry name" value="HrpE_YscL_not"/>
    <property type="match status" value="1"/>
</dbReference>
<dbReference type="PANTHER" id="PTHR34982:SF4">
    <property type="entry name" value="TYPE 3 SECRETION SYSTEM STATOR PROTEIN"/>
    <property type="match status" value="1"/>
</dbReference>
<sequence length="286" mass="29932">MKIWLRNPQREGAGAGQGVGVADDVLRGEQIAALVELDTAYREISERCDAMLTAARDEAEAIVEDAHAQAAELAARAQADFDGAAQRGYDDGMRNALADWHARSVAMPTDAHTPDERQRERLAELVALAVEQIVASSDPVLLFARAASTVERIVADGSPVRVRVHPADLTAATAAFDAAAAGWRAAGRAVRLNVRADAALAAGACVCETDLGALDASLELHLAAMRDALSRALGSVANGAGMTEQDEQAKHDAPQDAGESAHDGESAAMDGLDPQMAEADMQTLYA</sequence>
<evidence type="ECO:0000256" key="2">
    <source>
        <dbReference type="ARBA" id="ARBA00022448"/>
    </source>
</evidence>
<dbReference type="InterPro" id="IPR051472">
    <property type="entry name" value="T3SS_Stator/FliH"/>
</dbReference>
<evidence type="ECO:0000256" key="7">
    <source>
        <dbReference type="SAM" id="MobiDB-lite"/>
    </source>
</evidence>
<dbReference type="PANTHER" id="PTHR34982">
    <property type="entry name" value="YOP PROTEINS TRANSLOCATION PROTEIN L"/>
    <property type="match status" value="1"/>
</dbReference>
<name>A0A6J5EU59_9BURK</name>
<evidence type="ECO:0000259" key="8">
    <source>
        <dbReference type="Pfam" id="PF02108"/>
    </source>
</evidence>
<feature type="region of interest" description="Disordered" evidence="7">
    <location>
        <begin position="242"/>
        <end position="286"/>
    </location>
</feature>
<dbReference type="InterPro" id="IPR012842">
    <property type="entry name" value="T3SS_SctL/SctL2"/>
</dbReference>
<feature type="compositionally biased region" description="Basic and acidic residues" evidence="7">
    <location>
        <begin position="247"/>
        <end position="265"/>
    </location>
</feature>
<dbReference type="GO" id="GO:0030254">
    <property type="term" value="P:protein secretion by the type III secretion system"/>
    <property type="evidence" value="ECO:0007669"/>
    <property type="project" value="InterPro"/>
</dbReference>
<dbReference type="GO" id="GO:0005829">
    <property type="term" value="C:cytosol"/>
    <property type="evidence" value="ECO:0007669"/>
    <property type="project" value="TreeGrafter"/>
</dbReference>
<evidence type="ECO:0000256" key="6">
    <source>
        <dbReference type="ARBA" id="ARBA00040494"/>
    </source>
</evidence>
<dbReference type="AlphaFoldDB" id="A0A6J5EU59"/>
<keyword evidence="10" id="KW-1185">Reference proteome</keyword>
<keyword evidence="3" id="KW-0963">Cytoplasm</keyword>
<dbReference type="Pfam" id="PF02108">
    <property type="entry name" value="FliH"/>
    <property type="match status" value="1"/>
</dbReference>
<reference evidence="9 10" key="1">
    <citation type="submission" date="2020-04" db="EMBL/GenBank/DDBJ databases">
        <authorList>
            <person name="De Canck E."/>
        </authorList>
    </citation>
    <scope>NUCLEOTIDE SEQUENCE [LARGE SCALE GENOMIC DNA]</scope>
    <source>
        <strain evidence="9 10">LMG 29739</strain>
    </source>
</reference>
<organism evidence="9 10">
    <name type="scientific">Paraburkholderia solisilvae</name>
    <dbReference type="NCBI Taxonomy" id="624376"/>
    <lineage>
        <taxon>Bacteria</taxon>
        <taxon>Pseudomonadati</taxon>
        <taxon>Pseudomonadota</taxon>
        <taxon>Betaproteobacteria</taxon>
        <taxon>Burkholderiales</taxon>
        <taxon>Burkholderiaceae</taxon>
        <taxon>Paraburkholderia</taxon>
    </lineage>
</organism>
<feature type="domain" description="Flagellar assembly protein FliH/Type III secretion system HrpE" evidence="8">
    <location>
        <begin position="115"/>
        <end position="219"/>
    </location>
</feature>
<dbReference type="EMBL" id="CADIKF010000063">
    <property type="protein sequence ID" value="CAB3769494.1"/>
    <property type="molecule type" value="Genomic_DNA"/>
</dbReference>
<evidence type="ECO:0000256" key="4">
    <source>
        <dbReference type="ARBA" id="ARBA00022927"/>
    </source>
</evidence>
<evidence type="ECO:0000256" key="5">
    <source>
        <dbReference type="ARBA" id="ARBA00024335"/>
    </source>
</evidence>
<keyword evidence="4" id="KW-0653">Protein transport</keyword>
<gene>
    <name evidence="9" type="ORF">LMG29739_05563</name>
</gene>
<dbReference type="Proteomes" id="UP000494329">
    <property type="component" value="Unassembled WGS sequence"/>
</dbReference>